<dbReference type="SMART" id="SM00332">
    <property type="entry name" value="PP2Cc"/>
    <property type="match status" value="1"/>
</dbReference>
<dbReference type="GO" id="GO:0004722">
    <property type="term" value="F:protein serine/threonine phosphatase activity"/>
    <property type="evidence" value="ECO:0007669"/>
    <property type="project" value="InterPro"/>
</dbReference>
<dbReference type="KEGG" id="psac:PSM36_1491"/>
<dbReference type="EMBL" id="LT605205">
    <property type="protein sequence ID" value="SCD20312.1"/>
    <property type="molecule type" value="Genomic_DNA"/>
</dbReference>
<dbReference type="AlphaFoldDB" id="A0A1R3T2M9"/>
<dbReference type="Proteomes" id="UP000187464">
    <property type="component" value="Chromosome I"/>
</dbReference>
<dbReference type="Gene3D" id="3.60.40.10">
    <property type="entry name" value="PPM-type phosphatase domain"/>
    <property type="match status" value="1"/>
</dbReference>
<dbReference type="InterPro" id="IPR036457">
    <property type="entry name" value="PPM-type-like_dom_sf"/>
</dbReference>
<dbReference type="PROSITE" id="PS51746">
    <property type="entry name" value="PPM_2"/>
    <property type="match status" value="1"/>
</dbReference>
<evidence type="ECO:0000313" key="3">
    <source>
        <dbReference type="Proteomes" id="UP000187464"/>
    </source>
</evidence>
<sequence length="248" mass="27140">MLLKSEINSDIGCVRVNNEDMILFGGEFFRDRSAKQIFELSDTARFAAVVADGMGGHDGGEFASEIALRCFDDFILALPEGLDEDEVASSLKRWTEETHRLILRKSHELPGCEGMGSTFCGLLFYGEMVFALNIGDSRLYRFRGGILKQLTTDHSIRQLTGGLSQDSNQIYNSLGAGESAFIDIKNLGGQLLEEDLYLICSDGLSDMLPDEETERILTENPSAEALITAAKNAGGKDNVSVILLKIIS</sequence>
<dbReference type="RefSeq" id="WP_076930291.1">
    <property type="nucleotide sequence ID" value="NZ_LT605205.1"/>
</dbReference>
<dbReference type="PANTHER" id="PTHR47992">
    <property type="entry name" value="PROTEIN PHOSPHATASE"/>
    <property type="match status" value="1"/>
</dbReference>
<gene>
    <name evidence="2" type="ORF">PSM36_1491</name>
</gene>
<keyword evidence="3" id="KW-1185">Reference proteome</keyword>
<evidence type="ECO:0000259" key="1">
    <source>
        <dbReference type="PROSITE" id="PS51746"/>
    </source>
</evidence>
<dbReference type="InterPro" id="IPR001932">
    <property type="entry name" value="PPM-type_phosphatase-like_dom"/>
</dbReference>
<reference evidence="2 3" key="1">
    <citation type="submission" date="2016-08" db="EMBL/GenBank/DDBJ databases">
        <authorList>
            <person name="Seilhamer J.J."/>
        </authorList>
    </citation>
    <scope>NUCLEOTIDE SEQUENCE [LARGE SCALE GENOMIC DNA]</scope>
    <source>
        <strain evidence="2">M3/6</strain>
    </source>
</reference>
<organism evidence="2 3">
    <name type="scientific">Proteiniphilum saccharofermentans</name>
    <dbReference type="NCBI Taxonomy" id="1642647"/>
    <lineage>
        <taxon>Bacteria</taxon>
        <taxon>Pseudomonadati</taxon>
        <taxon>Bacteroidota</taxon>
        <taxon>Bacteroidia</taxon>
        <taxon>Bacteroidales</taxon>
        <taxon>Dysgonomonadaceae</taxon>
        <taxon>Proteiniphilum</taxon>
    </lineage>
</organism>
<name>A0A1R3T2M9_9BACT</name>
<dbReference type="SMART" id="SM00331">
    <property type="entry name" value="PP2C_SIG"/>
    <property type="match status" value="1"/>
</dbReference>
<accession>A0A1R3T2M9</accession>
<proteinExistence type="predicted"/>
<dbReference type="InterPro" id="IPR015655">
    <property type="entry name" value="PP2C"/>
</dbReference>
<protein>
    <submittedName>
        <fullName evidence="2">Serine/threonine phosphatases</fullName>
    </submittedName>
</protein>
<feature type="domain" description="PPM-type phosphatase" evidence="1">
    <location>
        <begin position="4"/>
        <end position="246"/>
    </location>
</feature>
<dbReference type="STRING" id="1642647.PSM36_1491"/>
<dbReference type="SUPFAM" id="SSF81606">
    <property type="entry name" value="PP2C-like"/>
    <property type="match status" value="1"/>
</dbReference>
<evidence type="ECO:0000313" key="2">
    <source>
        <dbReference type="EMBL" id="SCD20312.1"/>
    </source>
</evidence>
<dbReference type="CDD" id="cd00143">
    <property type="entry name" value="PP2Cc"/>
    <property type="match status" value="1"/>
</dbReference>
<dbReference type="Pfam" id="PF13672">
    <property type="entry name" value="PP2C_2"/>
    <property type="match status" value="1"/>
</dbReference>